<sequence>MTEPISPLRIHRRTKLSQREDSVSSQSFVSSAQSGRCSASESSCTSSASDASCRTRHSSDGRAIRPLPPVPVVSRPASSHYSSCPLSADAVAPTSVSHSFSRQRSQCLSVRGPRCRSTSSQCPRSSSSSPKAAHRSIRPLPTLPGPVLPTIAVVPPIPAPDCLSSAPGSASSCPSTPSFDSSLDTPSSASSEPDFPESPVVSKPALPALVIRGEPVKSGNHLSAVSSCESLMESPLSASIPQAPSPATARRKRMSKLRRRFGERPPSFLVSHPVRAVSRRSTKCSPVDLSGKIIVSPNHRSYAESECGIVEVEGDDSLVTRLTVQDLVGVCENSDDEDGWSDLDDPEDFAIMLACRAHLVGADAKVVTSVPGFTNRWTVQRKGSERSVDYPQVVSALRDL</sequence>
<evidence type="ECO:0000313" key="2">
    <source>
        <dbReference type="EMBL" id="KIY49792.1"/>
    </source>
</evidence>
<feature type="region of interest" description="Disordered" evidence="1">
    <location>
        <begin position="1"/>
        <end position="84"/>
    </location>
</feature>
<dbReference type="EMBL" id="KN881721">
    <property type="protein sequence ID" value="KIY49792.1"/>
    <property type="molecule type" value="Genomic_DNA"/>
</dbReference>
<reference evidence="2 3" key="1">
    <citation type="journal article" date="2015" name="Fungal Genet. Biol.">
        <title>Evolution of novel wood decay mechanisms in Agaricales revealed by the genome sequences of Fistulina hepatica and Cylindrobasidium torrendii.</title>
        <authorList>
            <person name="Floudas D."/>
            <person name="Held B.W."/>
            <person name="Riley R."/>
            <person name="Nagy L.G."/>
            <person name="Koehler G."/>
            <person name="Ransdell A.S."/>
            <person name="Younus H."/>
            <person name="Chow J."/>
            <person name="Chiniquy J."/>
            <person name="Lipzen A."/>
            <person name="Tritt A."/>
            <person name="Sun H."/>
            <person name="Haridas S."/>
            <person name="LaButti K."/>
            <person name="Ohm R.A."/>
            <person name="Kues U."/>
            <person name="Blanchette R.A."/>
            <person name="Grigoriev I.V."/>
            <person name="Minto R.E."/>
            <person name="Hibbett D.S."/>
        </authorList>
    </citation>
    <scope>NUCLEOTIDE SEQUENCE [LARGE SCALE GENOMIC DNA]</scope>
    <source>
        <strain evidence="2 3">ATCC 64428</strain>
    </source>
</reference>
<organism evidence="2 3">
    <name type="scientific">Fistulina hepatica ATCC 64428</name>
    <dbReference type="NCBI Taxonomy" id="1128425"/>
    <lineage>
        <taxon>Eukaryota</taxon>
        <taxon>Fungi</taxon>
        <taxon>Dikarya</taxon>
        <taxon>Basidiomycota</taxon>
        <taxon>Agaricomycotina</taxon>
        <taxon>Agaricomycetes</taxon>
        <taxon>Agaricomycetidae</taxon>
        <taxon>Agaricales</taxon>
        <taxon>Fistulinaceae</taxon>
        <taxon>Fistulina</taxon>
    </lineage>
</organism>
<feature type="region of interest" description="Disordered" evidence="1">
    <location>
        <begin position="111"/>
        <end position="145"/>
    </location>
</feature>
<dbReference type="AlphaFoldDB" id="A0A0D7AEK5"/>
<dbReference type="Proteomes" id="UP000054144">
    <property type="component" value="Unassembled WGS sequence"/>
</dbReference>
<feature type="compositionally biased region" description="Low complexity" evidence="1">
    <location>
        <begin position="23"/>
        <end position="52"/>
    </location>
</feature>
<gene>
    <name evidence="2" type="ORF">FISHEDRAFT_72420</name>
</gene>
<keyword evidence="3" id="KW-1185">Reference proteome</keyword>
<evidence type="ECO:0000313" key="3">
    <source>
        <dbReference type="Proteomes" id="UP000054144"/>
    </source>
</evidence>
<feature type="compositionally biased region" description="Low complexity" evidence="1">
    <location>
        <begin position="164"/>
        <end position="193"/>
    </location>
</feature>
<proteinExistence type="predicted"/>
<feature type="region of interest" description="Disordered" evidence="1">
    <location>
        <begin position="164"/>
        <end position="201"/>
    </location>
</feature>
<evidence type="ECO:0000256" key="1">
    <source>
        <dbReference type="SAM" id="MobiDB-lite"/>
    </source>
</evidence>
<accession>A0A0D7AEK5</accession>
<name>A0A0D7AEK5_9AGAR</name>
<protein>
    <submittedName>
        <fullName evidence="2">Uncharacterized protein</fullName>
    </submittedName>
</protein>
<feature type="compositionally biased region" description="Low complexity" evidence="1">
    <location>
        <begin position="115"/>
        <end position="130"/>
    </location>
</feature>